<dbReference type="GO" id="GO:0004930">
    <property type="term" value="F:G protein-coupled receptor activity"/>
    <property type="evidence" value="ECO:0007669"/>
    <property type="project" value="TreeGrafter"/>
</dbReference>
<proteinExistence type="predicted"/>
<dbReference type="AlphaFoldDB" id="A0A397VHB5"/>
<gene>
    <name evidence="7" type="ORF">C2G38_1277010</name>
</gene>
<name>A0A397VHB5_9GLOM</name>
<evidence type="ECO:0000313" key="7">
    <source>
        <dbReference type="EMBL" id="RIB19273.1"/>
    </source>
</evidence>
<keyword evidence="2 5" id="KW-0812">Transmembrane</keyword>
<dbReference type="PANTHER" id="PTHR23112:SF0">
    <property type="entry name" value="TRANSMEMBRANE PROTEIN 116"/>
    <property type="match status" value="1"/>
</dbReference>
<keyword evidence="4 5" id="KW-0472">Membrane</keyword>
<dbReference type="GO" id="GO:0005886">
    <property type="term" value="C:plasma membrane"/>
    <property type="evidence" value="ECO:0007669"/>
    <property type="project" value="TreeGrafter"/>
</dbReference>
<dbReference type="Proteomes" id="UP000266673">
    <property type="component" value="Unassembled WGS sequence"/>
</dbReference>
<accession>A0A397VHB5</accession>
<sequence>MASIAPVTKEQYTFIANSCVPLNILSLISTIISCVTFGFIRIYYPSYADRVSFRLSFAALICDIGYSVHVLITLVWDNTPGFLCVYATWAVVFFGLISLFFTVCIALNLHLIFISEFGSHYNFEKYYFIISFSFSLLLSLLPLAGHMYGYDEPESSCWYVDSGKEHNIIWQWLTLFGWIDLSILYCAIVVIMVVIKLRSVDIDDDFDPSTSQLSGSPTLINKKVISSVVRRVVWYPVIPLVAQFCNSFLETYAYVNRIVSYPLLLLCTIGMSIQGLLNAIVFSQDIAVTRAFQAVKLHWWITNVNTYESLYPHLSHNKNIINELNRLGKSNDFIELKTLNCNKAEVIKNENVINDDIINNNNNHHHFNIIVINNNNNNLVLQPSFLEWLRYMILIKLFSVPIISSDSLSHINSCSGNKNNISSTLYGKNYSKQDITLANQIDDHKIHLVLPDIVHLKDSSTSSSSTSSPSSTSSSSNLLSNCANSSISYDPLIGSSRGNKTSQTNISGINTRSFSPITHLIDIPKCTAGNDNEFTNGFSSDIDKSQETEEYNLILKKL</sequence>
<dbReference type="Gene3D" id="1.20.1070.10">
    <property type="entry name" value="Rhodopsin 7-helix transmembrane proteins"/>
    <property type="match status" value="1"/>
</dbReference>
<dbReference type="GO" id="GO:0007189">
    <property type="term" value="P:adenylate cyclase-activating G protein-coupled receptor signaling pathway"/>
    <property type="evidence" value="ECO:0007669"/>
    <property type="project" value="TreeGrafter"/>
</dbReference>
<feature type="transmembrane region" description="Helical" evidence="5">
    <location>
        <begin position="232"/>
        <end position="255"/>
    </location>
</feature>
<protein>
    <recommendedName>
        <fullName evidence="6">G-protein coupled receptors family 2 profile 2 domain-containing protein</fullName>
    </recommendedName>
</protein>
<dbReference type="EMBL" id="QKWP01000484">
    <property type="protein sequence ID" value="RIB19273.1"/>
    <property type="molecule type" value="Genomic_DNA"/>
</dbReference>
<feature type="transmembrane region" description="Helical" evidence="5">
    <location>
        <begin position="261"/>
        <end position="282"/>
    </location>
</feature>
<feature type="transmembrane region" description="Helical" evidence="5">
    <location>
        <begin position="169"/>
        <end position="195"/>
    </location>
</feature>
<dbReference type="PANTHER" id="PTHR23112">
    <property type="entry name" value="G PROTEIN-COUPLED RECEPTOR 157-RELATED"/>
    <property type="match status" value="1"/>
</dbReference>
<organism evidence="7 8">
    <name type="scientific">Gigaspora rosea</name>
    <dbReference type="NCBI Taxonomy" id="44941"/>
    <lineage>
        <taxon>Eukaryota</taxon>
        <taxon>Fungi</taxon>
        <taxon>Fungi incertae sedis</taxon>
        <taxon>Mucoromycota</taxon>
        <taxon>Glomeromycotina</taxon>
        <taxon>Glomeromycetes</taxon>
        <taxon>Diversisporales</taxon>
        <taxon>Gigasporaceae</taxon>
        <taxon>Gigaspora</taxon>
    </lineage>
</organism>
<dbReference type="OrthoDB" id="3251871at2759"/>
<dbReference type="PROSITE" id="PS50261">
    <property type="entry name" value="G_PROTEIN_RECEP_F2_4"/>
    <property type="match status" value="1"/>
</dbReference>
<evidence type="ECO:0000256" key="1">
    <source>
        <dbReference type="ARBA" id="ARBA00004141"/>
    </source>
</evidence>
<evidence type="ECO:0000256" key="2">
    <source>
        <dbReference type="ARBA" id="ARBA00022692"/>
    </source>
</evidence>
<evidence type="ECO:0000313" key="8">
    <source>
        <dbReference type="Proteomes" id="UP000266673"/>
    </source>
</evidence>
<comment type="caution">
    <text evidence="7">The sequence shown here is derived from an EMBL/GenBank/DDBJ whole genome shotgun (WGS) entry which is preliminary data.</text>
</comment>
<evidence type="ECO:0000256" key="3">
    <source>
        <dbReference type="ARBA" id="ARBA00022989"/>
    </source>
</evidence>
<feature type="transmembrane region" description="Helical" evidence="5">
    <location>
        <begin position="20"/>
        <end position="43"/>
    </location>
</feature>
<dbReference type="InterPro" id="IPR017981">
    <property type="entry name" value="GPCR_2-like_7TM"/>
</dbReference>
<feature type="transmembrane region" description="Helical" evidence="5">
    <location>
        <begin position="126"/>
        <end position="149"/>
    </location>
</feature>
<evidence type="ECO:0000256" key="5">
    <source>
        <dbReference type="SAM" id="Phobius"/>
    </source>
</evidence>
<comment type="subcellular location">
    <subcellularLocation>
        <location evidence="1">Membrane</location>
        <topology evidence="1">Multi-pass membrane protein</topology>
    </subcellularLocation>
</comment>
<keyword evidence="3 5" id="KW-1133">Transmembrane helix</keyword>
<dbReference type="GO" id="GO:0007166">
    <property type="term" value="P:cell surface receptor signaling pathway"/>
    <property type="evidence" value="ECO:0007669"/>
    <property type="project" value="InterPro"/>
</dbReference>
<feature type="domain" description="G-protein coupled receptors family 2 profile 2" evidence="6">
    <location>
        <begin position="12"/>
        <end position="200"/>
    </location>
</feature>
<reference evidence="7 8" key="1">
    <citation type="submission" date="2018-06" db="EMBL/GenBank/DDBJ databases">
        <title>Comparative genomics reveals the genomic features of Rhizophagus irregularis, R. cerebriforme, R. diaphanum and Gigaspora rosea, and their symbiotic lifestyle signature.</title>
        <authorList>
            <person name="Morin E."/>
            <person name="San Clemente H."/>
            <person name="Chen E.C.H."/>
            <person name="De La Providencia I."/>
            <person name="Hainaut M."/>
            <person name="Kuo A."/>
            <person name="Kohler A."/>
            <person name="Murat C."/>
            <person name="Tang N."/>
            <person name="Roy S."/>
            <person name="Loubradou J."/>
            <person name="Henrissat B."/>
            <person name="Grigoriev I.V."/>
            <person name="Corradi N."/>
            <person name="Roux C."/>
            <person name="Martin F.M."/>
        </authorList>
    </citation>
    <scope>NUCLEOTIDE SEQUENCE [LARGE SCALE GENOMIC DNA]</scope>
    <source>
        <strain evidence="7 8">DAOM 194757</strain>
    </source>
</reference>
<feature type="transmembrane region" description="Helical" evidence="5">
    <location>
        <begin position="88"/>
        <end position="114"/>
    </location>
</feature>
<evidence type="ECO:0000259" key="6">
    <source>
        <dbReference type="PROSITE" id="PS50261"/>
    </source>
</evidence>
<dbReference type="STRING" id="44941.A0A397VHB5"/>
<feature type="transmembrane region" description="Helical" evidence="5">
    <location>
        <begin position="55"/>
        <end position="76"/>
    </location>
</feature>
<keyword evidence="8" id="KW-1185">Reference proteome</keyword>
<evidence type="ECO:0000256" key="4">
    <source>
        <dbReference type="ARBA" id="ARBA00023136"/>
    </source>
</evidence>